<feature type="transmembrane region" description="Helical" evidence="2">
    <location>
        <begin position="379"/>
        <end position="404"/>
    </location>
</feature>
<dbReference type="SUPFAM" id="SSF55073">
    <property type="entry name" value="Nucleotide cyclase"/>
    <property type="match status" value="1"/>
</dbReference>
<reference evidence="4 5" key="1">
    <citation type="submission" date="2018-05" db="EMBL/GenBank/DDBJ databases">
        <title>A metagenomic window into the 2 km-deep terrestrial subsurface aquifer revealed taxonomically and functionally diverse microbial community comprising novel uncultured bacterial lineages.</title>
        <authorList>
            <person name="Kadnikov V.V."/>
            <person name="Mardanov A.V."/>
            <person name="Beletsky A.V."/>
            <person name="Banks D."/>
            <person name="Pimenov N.V."/>
            <person name="Frank Y.A."/>
            <person name="Karnachuk O.V."/>
            <person name="Ravin N.V."/>
        </authorList>
    </citation>
    <scope>NUCLEOTIDE SEQUENCE [LARGE SCALE GENOMIC DNA]</scope>
    <source>
        <strain evidence="4">BY5</strain>
    </source>
</reference>
<dbReference type="AlphaFoldDB" id="A0A367ZU63"/>
<keyword evidence="2" id="KW-1133">Transmembrane helix</keyword>
<protein>
    <submittedName>
        <fullName evidence="4">Adenylate cyclase</fullName>
    </submittedName>
</protein>
<evidence type="ECO:0000313" key="4">
    <source>
        <dbReference type="EMBL" id="RCK80892.1"/>
    </source>
</evidence>
<dbReference type="InterPro" id="IPR050469">
    <property type="entry name" value="Diguanylate_Cyclase"/>
</dbReference>
<evidence type="ECO:0000256" key="1">
    <source>
        <dbReference type="SAM" id="Coils"/>
    </source>
</evidence>
<dbReference type="SMART" id="SM01080">
    <property type="entry name" value="CHASE2"/>
    <property type="match status" value="1"/>
</dbReference>
<dbReference type="GO" id="GO:0052621">
    <property type="term" value="F:diguanylate cyclase activity"/>
    <property type="evidence" value="ECO:0007669"/>
    <property type="project" value="TreeGrafter"/>
</dbReference>
<dbReference type="PANTHER" id="PTHR45138">
    <property type="entry name" value="REGULATORY COMPONENTS OF SENSORY TRANSDUCTION SYSTEM"/>
    <property type="match status" value="1"/>
</dbReference>
<dbReference type="GO" id="GO:0005886">
    <property type="term" value="C:plasma membrane"/>
    <property type="evidence" value="ECO:0007669"/>
    <property type="project" value="TreeGrafter"/>
</dbReference>
<dbReference type="InterPro" id="IPR000160">
    <property type="entry name" value="GGDEF_dom"/>
</dbReference>
<dbReference type="Proteomes" id="UP000252355">
    <property type="component" value="Unassembled WGS sequence"/>
</dbReference>
<dbReference type="FunFam" id="3.30.70.270:FF:000001">
    <property type="entry name" value="Diguanylate cyclase domain protein"/>
    <property type="match status" value="1"/>
</dbReference>
<dbReference type="InterPro" id="IPR043128">
    <property type="entry name" value="Rev_trsase/Diguanyl_cyclase"/>
</dbReference>
<accession>A0A367ZU63</accession>
<dbReference type="SUPFAM" id="SSF55781">
    <property type="entry name" value="GAF domain-like"/>
    <property type="match status" value="1"/>
</dbReference>
<dbReference type="NCBIfam" id="TIGR00254">
    <property type="entry name" value="GGDEF"/>
    <property type="match status" value="1"/>
</dbReference>
<dbReference type="Gene3D" id="3.30.450.40">
    <property type="match status" value="1"/>
</dbReference>
<dbReference type="InterPro" id="IPR029016">
    <property type="entry name" value="GAF-like_dom_sf"/>
</dbReference>
<dbReference type="EMBL" id="QOQW01000004">
    <property type="protein sequence ID" value="RCK80892.1"/>
    <property type="molecule type" value="Genomic_DNA"/>
</dbReference>
<sequence>MTSPSLPPLLAPEAPRRWPWGEAALSIVLVLLFSLVSWFDLLDAFEVKTLDARFRHRRLEHIDDRIVLLYITDECIEKLGNWPWPRSLHAKAVDLLASAGARMVVFDVIFRDPDRTNPQEDESFIQACTKFGKVVFPLLIEQIRLLDPDSLDLRTEYEVARPFDRLASTALDSGFINVDYQHLNPDGIIRRLPLLMRDRPGGPAHPALDLAVARAALGQPLRLEGERLWVGETEVPQVDIPGLHLPWAPPSLPFTRALLINYLGPSTAGFFPTVFFSDLVLGEVDPGIFRDKIVLIGPSAVGLSDIKLTPYGEMPGVLIHANVLQNLLTGNFLREPAPRVQALLLVLLGTATFVFLAALPPLAGAASTLGLIVLYNGAAIWLFLRASIVLEMVAPTLLIILQYLGGRFWQLVRHLRLAYQSLERRRQELEQSNLRLDQQVRQLWNLNEASRRFASTLDMELLSREVLTTFLTIWEADDGLLAMVDTESDALTALQQSGFSGEDASLFLFDPAVAPLVGRLLEERRIISDPTGRWFTKYIPLLMGPKLWGTVLLRERNPQTRPEEQGDFWSTLAGLASTALENARLYNLATVDALTRLFVRRYFQVQIDQEFKRARRYHHRLALLMTDIDHFKRFNDTYGHQQGDIVLREVAGAVKRSLREIDIAARFGGEEFGIVLPETDLNGALIVGERIRRNVETLMVPRAGGLGDPLRVTISIGAASFPDHAVTNPEELVKLADDALYRAKQGGRNRVEVAPRTETSPAD</sequence>
<evidence type="ECO:0000313" key="5">
    <source>
        <dbReference type="Proteomes" id="UP000252355"/>
    </source>
</evidence>
<dbReference type="InterPro" id="IPR007890">
    <property type="entry name" value="CHASE2"/>
</dbReference>
<dbReference type="PANTHER" id="PTHR45138:SF9">
    <property type="entry name" value="DIGUANYLATE CYCLASE DGCM-RELATED"/>
    <property type="match status" value="1"/>
</dbReference>
<dbReference type="Pfam" id="PF00990">
    <property type="entry name" value="GGDEF"/>
    <property type="match status" value="1"/>
</dbReference>
<name>A0A367ZU63_9BACT</name>
<comment type="caution">
    <text evidence="4">The sequence shown here is derived from an EMBL/GenBank/DDBJ whole genome shotgun (WGS) entry which is preliminary data.</text>
</comment>
<dbReference type="InterPro" id="IPR029787">
    <property type="entry name" value="Nucleotide_cyclase"/>
</dbReference>
<feature type="coiled-coil region" evidence="1">
    <location>
        <begin position="412"/>
        <end position="442"/>
    </location>
</feature>
<gene>
    <name evidence="4" type="ORF">OZSIB_2780</name>
</gene>
<keyword evidence="2" id="KW-0812">Transmembrane</keyword>
<evidence type="ECO:0000256" key="2">
    <source>
        <dbReference type="SAM" id="Phobius"/>
    </source>
</evidence>
<dbReference type="PROSITE" id="PS50887">
    <property type="entry name" value="GGDEF"/>
    <property type="match status" value="1"/>
</dbReference>
<feature type="domain" description="GGDEF" evidence="3">
    <location>
        <begin position="619"/>
        <end position="756"/>
    </location>
</feature>
<keyword evidence="1" id="KW-0175">Coiled coil</keyword>
<dbReference type="SMART" id="SM00267">
    <property type="entry name" value="GGDEF"/>
    <property type="match status" value="1"/>
</dbReference>
<organism evidence="4 5">
    <name type="scientific">Candidatus Ozemobacter sibiricus</name>
    <dbReference type="NCBI Taxonomy" id="2268124"/>
    <lineage>
        <taxon>Bacteria</taxon>
        <taxon>Candidatus Ozemobacteria</taxon>
        <taxon>Candidatus Ozemobacterales</taxon>
        <taxon>Candidatus Ozemobacteraceae</taxon>
        <taxon>Candidatus Ozemobacter</taxon>
    </lineage>
</organism>
<evidence type="ECO:0000259" key="3">
    <source>
        <dbReference type="PROSITE" id="PS50887"/>
    </source>
</evidence>
<dbReference type="GO" id="GO:1902201">
    <property type="term" value="P:negative regulation of bacterial-type flagellum-dependent cell motility"/>
    <property type="evidence" value="ECO:0007669"/>
    <property type="project" value="TreeGrafter"/>
</dbReference>
<dbReference type="Pfam" id="PF05226">
    <property type="entry name" value="CHASE2"/>
    <property type="match status" value="1"/>
</dbReference>
<keyword evidence="2" id="KW-0472">Membrane</keyword>
<dbReference type="Gene3D" id="3.30.70.270">
    <property type="match status" value="1"/>
</dbReference>
<dbReference type="CDD" id="cd01949">
    <property type="entry name" value="GGDEF"/>
    <property type="match status" value="1"/>
</dbReference>
<proteinExistence type="predicted"/>
<dbReference type="GO" id="GO:0043709">
    <property type="term" value="P:cell adhesion involved in single-species biofilm formation"/>
    <property type="evidence" value="ECO:0007669"/>
    <property type="project" value="TreeGrafter"/>
</dbReference>